<feature type="domain" description="Glycosyl hydrolase family 13 catalytic" evidence="5">
    <location>
        <begin position="173"/>
        <end position="593"/>
    </location>
</feature>
<evidence type="ECO:0000313" key="7">
    <source>
        <dbReference type="Proteomes" id="UP001238603"/>
    </source>
</evidence>
<dbReference type="InterPro" id="IPR013780">
    <property type="entry name" value="Glyco_hydro_b"/>
</dbReference>
<feature type="region of interest" description="Disordered" evidence="4">
    <location>
        <begin position="1"/>
        <end position="21"/>
    </location>
</feature>
<dbReference type="InterPro" id="IPR017853">
    <property type="entry name" value="GH"/>
</dbReference>
<dbReference type="Gene3D" id="3.20.20.80">
    <property type="entry name" value="Glycosidases"/>
    <property type="match status" value="1"/>
</dbReference>
<keyword evidence="7" id="KW-1185">Reference proteome</keyword>
<evidence type="ECO:0000313" key="6">
    <source>
        <dbReference type="EMBL" id="MDL5034114.1"/>
    </source>
</evidence>
<dbReference type="SMART" id="SM00642">
    <property type="entry name" value="Aamy"/>
    <property type="match status" value="1"/>
</dbReference>
<dbReference type="Proteomes" id="UP001238603">
    <property type="component" value="Unassembled WGS sequence"/>
</dbReference>
<evidence type="ECO:0000256" key="4">
    <source>
        <dbReference type="SAM" id="MobiDB-lite"/>
    </source>
</evidence>
<organism evidence="6 7">
    <name type="scientific">Roseateles subflavus</name>
    <dbReference type="NCBI Taxonomy" id="3053353"/>
    <lineage>
        <taxon>Bacteria</taxon>
        <taxon>Pseudomonadati</taxon>
        <taxon>Pseudomonadota</taxon>
        <taxon>Betaproteobacteria</taxon>
        <taxon>Burkholderiales</taxon>
        <taxon>Sphaerotilaceae</taxon>
        <taxon>Roseateles</taxon>
    </lineage>
</organism>
<comment type="caution">
    <text evidence="6">The sequence shown here is derived from an EMBL/GenBank/DDBJ whole genome shotgun (WGS) entry which is preliminary data.</text>
</comment>
<evidence type="ECO:0000256" key="2">
    <source>
        <dbReference type="ARBA" id="ARBA00022801"/>
    </source>
</evidence>
<dbReference type="SUPFAM" id="SSF51011">
    <property type="entry name" value="Glycosyl hydrolase domain"/>
    <property type="match status" value="1"/>
</dbReference>
<feature type="region of interest" description="Disordered" evidence="4">
    <location>
        <begin position="492"/>
        <end position="520"/>
    </location>
</feature>
<dbReference type="InterPro" id="IPR014756">
    <property type="entry name" value="Ig_E-set"/>
</dbReference>
<protein>
    <submittedName>
        <fullName evidence="6">Glycogen debranching protein GlgX</fullName>
    </submittedName>
</protein>
<keyword evidence="2" id="KW-0378">Hydrolase</keyword>
<dbReference type="Pfam" id="PF00128">
    <property type="entry name" value="Alpha-amylase"/>
    <property type="match status" value="1"/>
</dbReference>
<feature type="compositionally biased region" description="Basic and acidic residues" evidence="4">
    <location>
        <begin position="498"/>
        <end position="517"/>
    </location>
</feature>
<dbReference type="NCBIfam" id="TIGR02100">
    <property type="entry name" value="glgX_debranch"/>
    <property type="match status" value="1"/>
</dbReference>
<dbReference type="InterPro" id="IPR044505">
    <property type="entry name" value="GlgX_Isoamylase_N_E_set"/>
</dbReference>
<dbReference type="InterPro" id="IPR013783">
    <property type="entry name" value="Ig-like_fold"/>
</dbReference>
<dbReference type="Gene3D" id="2.60.40.10">
    <property type="entry name" value="Immunoglobulins"/>
    <property type="match status" value="1"/>
</dbReference>
<dbReference type="SUPFAM" id="SSF81296">
    <property type="entry name" value="E set domains"/>
    <property type="match status" value="1"/>
</dbReference>
<dbReference type="CDD" id="cd02856">
    <property type="entry name" value="E_set_GDE_Isoamylase_N"/>
    <property type="match status" value="1"/>
</dbReference>
<dbReference type="RefSeq" id="WP_285984184.1">
    <property type="nucleotide sequence ID" value="NZ_JASVDS010000006.1"/>
</dbReference>
<dbReference type="SUPFAM" id="SSF51445">
    <property type="entry name" value="(Trans)glycosidases"/>
    <property type="match status" value="1"/>
</dbReference>
<sequence length="722" mass="79447">MPDAFLSLPDPLLPGRTEPLGTQARDGGVNVAVFSEHAEALELCVFDADGQRELRRYRLHGPHDGVFHGFLPGVGPGLVYGLRAHGPYAPERGHRFNAHKLLLDPYAREIVGRFAWRAEHHGYELGHPDGARSLDVRDNALHALKARVAAPALQPSPRASAPRHAAADLLLYEVHVKGFSAQHPDIPEALRGSYAALAHPAAIAHFQRLGVSTLSLLPVHYAIDEPHLGDKGLHNYWGYNTLGFFAPDPRLASSAVRHDPARVAAEFRAMVEALHAAGLEVVLDVVYNHTPEGNEFGPTLSWRGLDNRSYYRHVPDDASRAENLTGCGNTLNAQHPRVAQFVLDSLRFWVQEMGVDGFRFDLAPVLGRVAHGFDPHAAFFTALRQDPVLAGVHLIAEPWDAGYDGYQLGRFPGRFMEWNDKFRDAVRGYWIGPAATQPRLGHAISRGEFARRFSASSDVFHHAQRLPTASVNFIAVHDGYTLHDLLSYSGKHNQANGEDNRDGRDGELAHHFGHEGEGAPADVQATRERLRRAMLATLLLAQGTPMLNAGDELANTQQGNNNAYCQDNPLGWLDWHHDSAALQAFVARVSALRRAQPLLRHERWFVSAGQGACAQPGDAQLRWFSPHGHEMQVQDWHLGHEQALACVISSLPAGESPPLALLFNPEPQPLRFQAPAECRGTHWRLLLDSSQADGRPAVQALSLDLALEVPAHSVWLLQSQAP</sequence>
<proteinExistence type="inferred from homology"/>
<dbReference type="CDD" id="cd11326">
    <property type="entry name" value="AmyAc_Glg_debranch"/>
    <property type="match status" value="1"/>
</dbReference>
<dbReference type="InterPro" id="IPR011837">
    <property type="entry name" value="Glycogen_debranch_GlgX"/>
</dbReference>
<dbReference type="InterPro" id="IPR006047">
    <property type="entry name" value="GH13_cat_dom"/>
</dbReference>
<keyword evidence="3" id="KW-0326">Glycosidase</keyword>
<reference evidence="6 7" key="1">
    <citation type="submission" date="2023-06" db="EMBL/GenBank/DDBJ databases">
        <title>Pelomonas sp. APW6 16S ribosomal RNA gene genome sequencing and assembly.</title>
        <authorList>
            <person name="Woo H."/>
        </authorList>
    </citation>
    <scope>NUCLEOTIDE SEQUENCE [LARGE SCALE GENOMIC DNA]</scope>
    <source>
        <strain evidence="6 7">APW6</strain>
    </source>
</reference>
<dbReference type="InterPro" id="IPR004193">
    <property type="entry name" value="Glyco_hydro_13_N"/>
</dbReference>
<dbReference type="Pfam" id="PF02922">
    <property type="entry name" value="CBM_48"/>
    <property type="match status" value="1"/>
</dbReference>
<dbReference type="Gene3D" id="2.60.40.1180">
    <property type="entry name" value="Golgi alpha-mannosidase II"/>
    <property type="match status" value="1"/>
</dbReference>
<comment type="similarity">
    <text evidence="1">Belongs to the glycosyl hydrolase 13 family.</text>
</comment>
<evidence type="ECO:0000256" key="1">
    <source>
        <dbReference type="ARBA" id="ARBA00008061"/>
    </source>
</evidence>
<evidence type="ECO:0000256" key="3">
    <source>
        <dbReference type="ARBA" id="ARBA00023295"/>
    </source>
</evidence>
<dbReference type="EMBL" id="JASVDS010000006">
    <property type="protein sequence ID" value="MDL5034114.1"/>
    <property type="molecule type" value="Genomic_DNA"/>
</dbReference>
<name>A0ABT7LML5_9BURK</name>
<accession>A0ABT7LML5</accession>
<gene>
    <name evidence="6" type="primary">glgX</name>
    <name evidence="6" type="ORF">QRD43_19600</name>
</gene>
<dbReference type="PANTHER" id="PTHR43002">
    <property type="entry name" value="GLYCOGEN DEBRANCHING ENZYME"/>
    <property type="match status" value="1"/>
</dbReference>
<evidence type="ECO:0000259" key="5">
    <source>
        <dbReference type="SMART" id="SM00642"/>
    </source>
</evidence>